<accession>A0ACB9YZB9</accession>
<proteinExistence type="predicted"/>
<name>A0ACB9YZB9_9PEZI</name>
<protein>
    <submittedName>
        <fullName evidence="1">Uncharacterized protein</fullName>
    </submittedName>
</protein>
<reference evidence="1 2" key="1">
    <citation type="journal article" date="2022" name="New Phytol.">
        <title>Ecological generalism drives hyperdiversity of secondary metabolite gene clusters in xylarialean endophytes.</title>
        <authorList>
            <person name="Franco M.E.E."/>
            <person name="Wisecaver J.H."/>
            <person name="Arnold A.E."/>
            <person name="Ju Y.M."/>
            <person name="Slot J.C."/>
            <person name="Ahrendt S."/>
            <person name="Moore L.P."/>
            <person name="Eastman K.E."/>
            <person name="Scott K."/>
            <person name="Konkel Z."/>
            <person name="Mondo S.J."/>
            <person name="Kuo A."/>
            <person name="Hayes R.D."/>
            <person name="Haridas S."/>
            <person name="Andreopoulos B."/>
            <person name="Riley R."/>
            <person name="LaButti K."/>
            <person name="Pangilinan J."/>
            <person name="Lipzen A."/>
            <person name="Amirebrahimi M."/>
            <person name="Yan J."/>
            <person name="Adam C."/>
            <person name="Keymanesh K."/>
            <person name="Ng V."/>
            <person name="Louie K."/>
            <person name="Northen T."/>
            <person name="Drula E."/>
            <person name="Henrissat B."/>
            <person name="Hsieh H.M."/>
            <person name="Youens-Clark K."/>
            <person name="Lutzoni F."/>
            <person name="Miadlikowska J."/>
            <person name="Eastwood D.C."/>
            <person name="Hamelin R.C."/>
            <person name="Grigoriev I.V."/>
            <person name="U'Ren J.M."/>
        </authorList>
    </citation>
    <scope>NUCLEOTIDE SEQUENCE [LARGE SCALE GENOMIC DNA]</scope>
    <source>
        <strain evidence="1 2">CBS 119005</strain>
    </source>
</reference>
<evidence type="ECO:0000313" key="1">
    <source>
        <dbReference type="EMBL" id="KAI4864571.1"/>
    </source>
</evidence>
<organism evidence="1 2">
    <name type="scientific">Hypoxylon rubiginosum</name>
    <dbReference type="NCBI Taxonomy" id="110542"/>
    <lineage>
        <taxon>Eukaryota</taxon>
        <taxon>Fungi</taxon>
        <taxon>Dikarya</taxon>
        <taxon>Ascomycota</taxon>
        <taxon>Pezizomycotina</taxon>
        <taxon>Sordariomycetes</taxon>
        <taxon>Xylariomycetidae</taxon>
        <taxon>Xylariales</taxon>
        <taxon>Hypoxylaceae</taxon>
        <taxon>Hypoxylon</taxon>
    </lineage>
</organism>
<dbReference type="Proteomes" id="UP001497700">
    <property type="component" value="Unassembled WGS sequence"/>
</dbReference>
<comment type="caution">
    <text evidence="1">The sequence shown here is derived from an EMBL/GenBank/DDBJ whole genome shotgun (WGS) entry which is preliminary data.</text>
</comment>
<dbReference type="EMBL" id="MU393484">
    <property type="protein sequence ID" value="KAI4864571.1"/>
    <property type="molecule type" value="Genomic_DNA"/>
</dbReference>
<sequence>MAPRIIAPGEIRADFRKRTKRRRTQPADQCICSYYQYFSSMCSHPFKGKKHFKCGQKVSSATGILVFCQPNGQIPSVQIKDVLINARCKDCIKKGDRWTQLDDNGHAVDQAEGDCEEDLEAKQLRLFEGARSNLNKRGEVSSSTEESS</sequence>
<evidence type="ECO:0000313" key="2">
    <source>
        <dbReference type="Proteomes" id="UP001497700"/>
    </source>
</evidence>
<gene>
    <name evidence="1" type="ORF">F4820DRAFT_448880</name>
</gene>
<keyword evidence="2" id="KW-1185">Reference proteome</keyword>